<comment type="caution">
    <text evidence="1">The sequence shown here is derived from an EMBL/GenBank/DDBJ whole genome shotgun (WGS) entry which is preliminary data.</text>
</comment>
<organism evidence="1 2">
    <name type="scientific">Bremia lactucae</name>
    <name type="common">Lettuce downy mildew</name>
    <dbReference type="NCBI Taxonomy" id="4779"/>
    <lineage>
        <taxon>Eukaryota</taxon>
        <taxon>Sar</taxon>
        <taxon>Stramenopiles</taxon>
        <taxon>Oomycota</taxon>
        <taxon>Peronosporomycetes</taxon>
        <taxon>Peronosporales</taxon>
        <taxon>Peronosporaceae</taxon>
        <taxon>Bremia</taxon>
    </lineage>
</organism>
<accession>A0A976FFZ3</accession>
<dbReference type="RefSeq" id="XP_067815504.1">
    <property type="nucleotide sequence ID" value="XM_067965150.1"/>
</dbReference>
<evidence type="ECO:0000313" key="2">
    <source>
        <dbReference type="Proteomes" id="UP000294530"/>
    </source>
</evidence>
<name>A0A976FFZ3_BRELC</name>
<evidence type="ECO:0000313" key="1">
    <source>
        <dbReference type="EMBL" id="TDH66005.1"/>
    </source>
</evidence>
<reference evidence="1 2" key="1">
    <citation type="journal article" date="2021" name="Genome Biol.">
        <title>AFLAP: assembly-free linkage analysis pipeline using k-mers from genome sequencing data.</title>
        <authorList>
            <person name="Fletcher K."/>
            <person name="Zhang L."/>
            <person name="Gil J."/>
            <person name="Han R."/>
            <person name="Cavanaugh K."/>
            <person name="Michelmore R."/>
        </authorList>
    </citation>
    <scope>NUCLEOTIDE SEQUENCE [LARGE SCALE GENOMIC DNA]</scope>
    <source>
        <strain evidence="1 2">SF5</strain>
    </source>
</reference>
<protein>
    <submittedName>
        <fullName evidence="1">Uncharacterized protein</fullName>
    </submittedName>
</protein>
<proteinExistence type="predicted"/>
<dbReference type="EMBL" id="SHOA02000018">
    <property type="protein sequence ID" value="TDH66005.1"/>
    <property type="molecule type" value="Genomic_DNA"/>
</dbReference>
<sequence length="398" mass="45680">MATKAAFTEDRTKVLGLARSDNLRQPSSIVVARGAATTTYLAPDVQKEGESSLKCPVRQYVSLSVQHKSRSEKEAIRKRIYHQRIKAERNTLRQMVKTLTLKLEHVQRSLQANAHGKAWEIVAMEERDKLLRAQAEQRLLVAAAETKASCILELTEKVSNASSRDSMDSQDSLFPSIPPFDFMMFRGHLRRVHEMYAQTDQVLDFKGMADGVVTSCKRRDEDNEVDYFEWRQKLTEPFSYAHTQQTMWQLGKLFHRQHFRDDFGEVAGSNDISVIRYRVVQTLASNATVSVLKRYVVRRFSEDHRTVFVWKTHSEGEGIFQGMHADETGWICIEPTVDENVTLVRVCVRQVPVRFGISTFQVEDFHEILQSSVHEDMNEITSALDKLLLQDTLADIEI</sequence>
<dbReference type="OrthoDB" id="162987at2759"/>
<dbReference type="Proteomes" id="UP000294530">
    <property type="component" value="Unassembled WGS sequence"/>
</dbReference>
<dbReference type="KEGG" id="blac:94350821"/>
<dbReference type="GeneID" id="94350821"/>
<keyword evidence="2" id="KW-1185">Reference proteome</keyword>
<gene>
    <name evidence="1" type="ORF">CCR75_007086</name>
</gene>
<dbReference type="AlphaFoldDB" id="A0A976FFZ3"/>